<proteinExistence type="predicted"/>
<dbReference type="Pfam" id="PF13490">
    <property type="entry name" value="zf-HC2"/>
    <property type="match status" value="1"/>
</dbReference>
<reference evidence="2 3" key="1">
    <citation type="submission" date="2019-09" db="EMBL/GenBank/DDBJ databases">
        <title>Nitrincola iocasae sp. nov., a bacterium isolated from the sediment collected at a cold seep field in South China Sea.</title>
        <authorList>
            <person name="Zhang H."/>
            <person name="Wang H."/>
            <person name="Li C."/>
        </authorList>
    </citation>
    <scope>NUCLEOTIDE SEQUENCE [LARGE SCALE GENOMIC DNA]</scope>
    <source>
        <strain evidence="2 3">KXZD1103</strain>
    </source>
</reference>
<feature type="domain" description="Putative zinc-finger" evidence="1">
    <location>
        <begin position="4"/>
        <end position="38"/>
    </location>
</feature>
<name>A0A5J6LIQ7_9GAMM</name>
<gene>
    <name evidence="2" type="ORF">F5I99_01655</name>
</gene>
<evidence type="ECO:0000259" key="1">
    <source>
        <dbReference type="Pfam" id="PF13490"/>
    </source>
</evidence>
<dbReference type="AlphaFoldDB" id="A0A5J6LIQ7"/>
<dbReference type="Proteomes" id="UP000325606">
    <property type="component" value="Chromosome"/>
</dbReference>
<sequence>MRSCKHATELMSQQYDRSLKRPERLWLATHLMMCYHCRRCHKQFSLLEQSCQARREQMEQSPKGKQDD</sequence>
<dbReference type="KEGG" id="nik:F5I99_01655"/>
<organism evidence="2 3">
    <name type="scientific">Nitrincola iocasae</name>
    <dbReference type="NCBI Taxonomy" id="2614693"/>
    <lineage>
        <taxon>Bacteria</taxon>
        <taxon>Pseudomonadati</taxon>
        <taxon>Pseudomonadota</taxon>
        <taxon>Gammaproteobacteria</taxon>
        <taxon>Oceanospirillales</taxon>
        <taxon>Oceanospirillaceae</taxon>
        <taxon>Nitrincola</taxon>
    </lineage>
</organism>
<keyword evidence="3" id="KW-1185">Reference proteome</keyword>
<evidence type="ECO:0000313" key="3">
    <source>
        <dbReference type="Proteomes" id="UP000325606"/>
    </source>
</evidence>
<accession>A0A5J6LIQ7</accession>
<dbReference type="InterPro" id="IPR027383">
    <property type="entry name" value="Znf_put"/>
</dbReference>
<dbReference type="EMBL" id="CP044222">
    <property type="protein sequence ID" value="QEW08455.1"/>
    <property type="molecule type" value="Genomic_DNA"/>
</dbReference>
<evidence type="ECO:0000313" key="2">
    <source>
        <dbReference type="EMBL" id="QEW08455.1"/>
    </source>
</evidence>
<protein>
    <submittedName>
        <fullName evidence="2">Zf-HC2 domain-containing protein</fullName>
    </submittedName>
</protein>